<protein>
    <submittedName>
        <fullName evidence="3">DNA polymerase III epsilon subunit-like protein</fullName>
    </submittedName>
</protein>
<evidence type="ECO:0000313" key="3">
    <source>
        <dbReference type="EMBL" id="NIJ10534.1"/>
    </source>
</evidence>
<gene>
    <name evidence="3" type="ORF">FHU38_000878</name>
</gene>
<feature type="compositionally biased region" description="Polar residues" evidence="1">
    <location>
        <begin position="251"/>
        <end position="260"/>
    </location>
</feature>
<organism evidence="3 4">
    <name type="scientific">Saccharomonospora amisosensis</name>
    <dbReference type="NCBI Taxonomy" id="1128677"/>
    <lineage>
        <taxon>Bacteria</taxon>
        <taxon>Bacillati</taxon>
        <taxon>Actinomycetota</taxon>
        <taxon>Actinomycetes</taxon>
        <taxon>Pseudonocardiales</taxon>
        <taxon>Pseudonocardiaceae</taxon>
        <taxon>Saccharomonospora</taxon>
    </lineage>
</organism>
<accession>A0A7X5UM37</accession>
<dbReference type="Gene3D" id="3.30.420.10">
    <property type="entry name" value="Ribonuclease H-like superfamily/Ribonuclease H"/>
    <property type="match status" value="1"/>
</dbReference>
<dbReference type="CDD" id="cd06127">
    <property type="entry name" value="DEDDh"/>
    <property type="match status" value="1"/>
</dbReference>
<feature type="domain" description="Exonuclease" evidence="2">
    <location>
        <begin position="80"/>
        <end position="247"/>
    </location>
</feature>
<dbReference type="SUPFAM" id="SSF53098">
    <property type="entry name" value="Ribonuclease H-like"/>
    <property type="match status" value="1"/>
</dbReference>
<evidence type="ECO:0000259" key="2">
    <source>
        <dbReference type="SMART" id="SM00479"/>
    </source>
</evidence>
<dbReference type="EMBL" id="JAAOYM010000001">
    <property type="protein sequence ID" value="NIJ10534.1"/>
    <property type="molecule type" value="Genomic_DNA"/>
</dbReference>
<name>A0A7X5UM37_9PSEU</name>
<feature type="region of interest" description="Disordered" evidence="1">
    <location>
        <begin position="244"/>
        <end position="269"/>
    </location>
</feature>
<dbReference type="GO" id="GO:0003676">
    <property type="term" value="F:nucleic acid binding"/>
    <property type="evidence" value="ECO:0007669"/>
    <property type="project" value="InterPro"/>
</dbReference>
<proteinExistence type="predicted"/>
<dbReference type="Pfam" id="PF00929">
    <property type="entry name" value="RNase_T"/>
    <property type="match status" value="1"/>
</dbReference>
<evidence type="ECO:0000313" key="4">
    <source>
        <dbReference type="Proteomes" id="UP000545493"/>
    </source>
</evidence>
<dbReference type="Proteomes" id="UP000545493">
    <property type="component" value="Unassembled WGS sequence"/>
</dbReference>
<reference evidence="3 4" key="1">
    <citation type="submission" date="2020-03" db="EMBL/GenBank/DDBJ databases">
        <title>Sequencing the genomes of 1000 actinobacteria strains.</title>
        <authorList>
            <person name="Klenk H.-P."/>
        </authorList>
    </citation>
    <scope>NUCLEOTIDE SEQUENCE [LARGE SCALE GENOMIC DNA]</scope>
    <source>
        <strain evidence="3 4">DSM 45685</strain>
    </source>
</reference>
<dbReference type="InterPro" id="IPR012337">
    <property type="entry name" value="RNaseH-like_sf"/>
</dbReference>
<dbReference type="RefSeq" id="WP_167166706.1">
    <property type="nucleotide sequence ID" value="NZ_JAAOYM010000001.1"/>
</dbReference>
<dbReference type="InterPro" id="IPR013520">
    <property type="entry name" value="Ribonucl_H"/>
</dbReference>
<dbReference type="SMART" id="SM00479">
    <property type="entry name" value="EXOIII"/>
    <property type="match status" value="1"/>
</dbReference>
<comment type="caution">
    <text evidence="3">The sequence shown here is derived from an EMBL/GenBank/DDBJ whole genome shotgun (WGS) entry which is preliminary data.</text>
</comment>
<dbReference type="InterPro" id="IPR036397">
    <property type="entry name" value="RNaseH_sf"/>
</dbReference>
<keyword evidence="4" id="KW-1185">Reference proteome</keyword>
<sequence length="397" mass="43783">MEALPRYRGGDVPAHLKTLAQLRELGQRPPDPEQPDGVLEVALFDSRTAVALEPVPTLARRHSERLHASQWAANVLEDPNALVLDVECTDLHGRVIEIAVVGMAGEVLLDTLIDPDGEPIAPAAAEVHGITEDVLSAQVLPRFGDLIDELRELLSGKRIVGWNVNYDQKCLTAEANRLLPHYSTAGQIAWVQAQWEDAMLHHAAWAGEWDEQRGDWRRHPLHGGHRALGDCVTVIQLLQEMAVNPDPQPLAPSQASSEETSNGRKVGGWSDEEDSALHQFTTAGVATDEMARSLGRSEKAVKFRLHKLGLGPFPMDEVPAPGQRKPKSPPAYTFAELRKVHPNSHKRWTEEEEQRLAARHSEGASIAELVQEFGRNEGAIRSRLGLYQPSTPEPPPF</sequence>
<dbReference type="AlphaFoldDB" id="A0A7X5UM37"/>
<dbReference type="GO" id="GO:0004527">
    <property type="term" value="F:exonuclease activity"/>
    <property type="evidence" value="ECO:0007669"/>
    <property type="project" value="UniProtKB-ARBA"/>
</dbReference>
<evidence type="ECO:0000256" key="1">
    <source>
        <dbReference type="SAM" id="MobiDB-lite"/>
    </source>
</evidence>